<reference evidence="3" key="1">
    <citation type="journal article" date="2016" name="Genome Announc.">
        <title>Draft genome sequences of fungus Aspergillus calidoustus.</title>
        <authorList>
            <person name="Horn F."/>
            <person name="Linde J."/>
            <person name="Mattern D.J."/>
            <person name="Walther G."/>
            <person name="Guthke R."/>
            <person name="Scherlach K."/>
            <person name="Martin K."/>
            <person name="Brakhage A.A."/>
            <person name="Petzke L."/>
            <person name="Valiante V."/>
        </authorList>
    </citation>
    <scope>NUCLEOTIDE SEQUENCE [LARGE SCALE GENOMIC DNA]</scope>
    <source>
        <strain evidence="3">SF006504</strain>
    </source>
</reference>
<accession>A0A0U5FW89</accession>
<dbReference type="AlphaFoldDB" id="A0A0U5FW89"/>
<protein>
    <submittedName>
        <fullName evidence="2">Uncharacterized protein</fullName>
    </submittedName>
</protein>
<name>A0A0U5FW89_ASPCI</name>
<dbReference type="EMBL" id="CDMC01000004">
    <property type="protein sequence ID" value="CEL03809.1"/>
    <property type="molecule type" value="Genomic_DNA"/>
</dbReference>
<evidence type="ECO:0000256" key="1">
    <source>
        <dbReference type="SAM" id="MobiDB-lite"/>
    </source>
</evidence>
<dbReference type="OrthoDB" id="10322808at2759"/>
<feature type="region of interest" description="Disordered" evidence="1">
    <location>
        <begin position="1"/>
        <end position="32"/>
    </location>
</feature>
<evidence type="ECO:0000313" key="2">
    <source>
        <dbReference type="EMBL" id="CEL03809.1"/>
    </source>
</evidence>
<sequence length="214" mass="24825">MSTNRTLGDTPEKPLWRPGPRAPSPTNRYIPPKQEERDIGLFLGIGHDTGYYGRDWILLFMHPNNTRCEYYQSVRIRTHEPPLDASNPELEITDEFPYAKVRLENMSADVGDLARDFQGWTAVGTIGEEHWDRFYSTWLATKPGPSQWFMGRFLDALARQSLIEQREVDEIFSCAVYSDYEAEIWGGDAGFPVDREWMEEAQGEEEVQRVEDER</sequence>
<dbReference type="Proteomes" id="UP000054771">
    <property type="component" value="Unassembled WGS sequence"/>
</dbReference>
<organism evidence="2 3">
    <name type="scientific">Aspergillus calidoustus</name>
    <dbReference type="NCBI Taxonomy" id="454130"/>
    <lineage>
        <taxon>Eukaryota</taxon>
        <taxon>Fungi</taxon>
        <taxon>Dikarya</taxon>
        <taxon>Ascomycota</taxon>
        <taxon>Pezizomycotina</taxon>
        <taxon>Eurotiomycetes</taxon>
        <taxon>Eurotiomycetidae</taxon>
        <taxon>Eurotiales</taxon>
        <taxon>Aspergillaceae</taxon>
        <taxon>Aspergillus</taxon>
        <taxon>Aspergillus subgen. Nidulantes</taxon>
    </lineage>
</organism>
<evidence type="ECO:0000313" key="3">
    <source>
        <dbReference type="Proteomes" id="UP000054771"/>
    </source>
</evidence>
<keyword evidence="3" id="KW-1185">Reference proteome</keyword>
<gene>
    <name evidence="2" type="ORF">ASPCAL04952</name>
</gene>
<proteinExistence type="predicted"/>